<feature type="transmembrane region" description="Helical" evidence="7">
    <location>
        <begin position="177"/>
        <end position="195"/>
    </location>
</feature>
<feature type="transmembrane region" description="Helical" evidence="7">
    <location>
        <begin position="292"/>
        <end position="313"/>
    </location>
</feature>
<evidence type="ECO:0000259" key="8">
    <source>
        <dbReference type="PROSITE" id="PS50850"/>
    </source>
</evidence>
<dbReference type="STRING" id="471514.AN477_02280"/>
<dbReference type="InterPro" id="IPR020846">
    <property type="entry name" value="MFS_dom"/>
</dbReference>
<dbReference type="PANTHER" id="PTHR23520:SF5">
    <property type="entry name" value="TRANSPORTER, PUTATIVE (AFU_ORTHOLOGUE AFUA_3G04000)-RELATED"/>
    <property type="match status" value="1"/>
</dbReference>
<dbReference type="AlphaFoldDB" id="A0A0P9D7F4"/>
<evidence type="ECO:0000256" key="6">
    <source>
        <dbReference type="SAM" id="MobiDB-lite"/>
    </source>
</evidence>
<comment type="subcellular location">
    <subcellularLocation>
        <location evidence="1">Cell membrane</location>
        <topology evidence="1">Multi-pass membrane protein</topology>
    </subcellularLocation>
</comment>
<dbReference type="Gene3D" id="1.20.1250.20">
    <property type="entry name" value="MFS general substrate transporter like domains"/>
    <property type="match status" value="2"/>
</dbReference>
<protein>
    <submittedName>
        <fullName evidence="9">MFS transporter</fullName>
    </submittedName>
</protein>
<evidence type="ECO:0000256" key="2">
    <source>
        <dbReference type="ARBA" id="ARBA00022448"/>
    </source>
</evidence>
<dbReference type="GO" id="GO:0005886">
    <property type="term" value="C:plasma membrane"/>
    <property type="evidence" value="ECO:0007669"/>
    <property type="project" value="UniProtKB-SubCell"/>
</dbReference>
<evidence type="ECO:0000313" key="9">
    <source>
        <dbReference type="EMBL" id="KPV45250.1"/>
    </source>
</evidence>
<evidence type="ECO:0000256" key="5">
    <source>
        <dbReference type="ARBA" id="ARBA00023136"/>
    </source>
</evidence>
<evidence type="ECO:0000256" key="3">
    <source>
        <dbReference type="ARBA" id="ARBA00022692"/>
    </source>
</evidence>
<dbReference type="Pfam" id="PF07690">
    <property type="entry name" value="MFS_1"/>
    <property type="match status" value="2"/>
</dbReference>
<evidence type="ECO:0000256" key="4">
    <source>
        <dbReference type="ARBA" id="ARBA00022989"/>
    </source>
</evidence>
<feature type="transmembrane region" description="Helical" evidence="7">
    <location>
        <begin position="77"/>
        <end position="105"/>
    </location>
</feature>
<dbReference type="EMBL" id="LJCO01000011">
    <property type="protein sequence ID" value="KPV45250.1"/>
    <property type="molecule type" value="Genomic_DNA"/>
</dbReference>
<dbReference type="GO" id="GO:0022857">
    <property type="term" value="F:transmembrane transporter activity"/>
    <property type="evidence" value="ECO:0007669"/>
    <property type="project" value="InterPro"/>
</dbReference>
<feature type="compositionally biased region" description="Polar residues" evidence="6">
    <location>
        <begin position="223"/>
        <end position="237"/>
    </location>
</feature>
<feature type="transmembrane region" description="Helical" evidence="7">
    <location>
        <begin position="259"/>
        <end position="280"/>
    </location>
</feature>
<dbReference type="PANTHER" id="PTHR23520">
    <property type="entry name" value="TRANSPORTER, PUTATIVE (AFU_ORTHOLOGUE AFUA_3G04000)-RELATED"/>
    <property type="match status" value="1"/>
</dbReference>
<keyword evidence="2" id="KW-0813">Transport</keyword>
<feature type="domain" description="Major facilitator superfamily (MFS) profile" evidence="8">
    <location>
        <begin position="9"/>
        <end position="434"/>
    </location>
</feature>
<keyword evidence="10" id="KW-1185">Reference proteome</keyword>
<proteinExistence type="predicted"/>
<keyword evidence="3 7" id="KW-0812">Transmembrane</keyword>
<feature type="transmembrane region" description="Helical" evidence="7">
    <location>
        <begin position="137"/>
        <end position="157"/>
    </location>
</feature>
<dbReference type="OrthoDB" id="9810492at2"/>
<evidence type="ECO:0000256" key="1">
    <source>
        <dbReference type="ARBA" id="ARBA00004651"/>
    </source>
</evidence>
<evidence type="ECO:0000313" key="10">
    <source>
        <dbReference type="Proteomes" id="UP000050482"/>
    </source>
</evidence>
<keyword evidence="5 7" id="KW-0472">Membrane</keyword>
<feature type="transmembrane region" description="Helical" evidence="7">
    <location>
        <begin position="325"/>
        <end position="352"/>
    </location>
</feature>
<reference evidence="9 10" key="1">
    <citation type="submission" date="2015-09" db="EMBL/GenBank/DDBJ databases">
        <title>Draft genome sequence of Alicyclobacillus ferrooxydans DSM 22381.</title>
        <authorList>
            <person name="Hemp J."/>
        </authorList>
    </citation>
    <scope>NUCLEOTIDE SEQUENCE [LARGE SCALE GENOMIC DNA]</scope>
    <source>
        <strain evidence="9 10">TC-34</strain>
    </source>
</reference>
<feature type="region of interest" description="Disordered" evidence="6">
    <location>
        <begin position="218"/>
        <end position="246"/>
    </location>
</feature>
<dbReference type="Proteomes" id="UP000050482">
    <property type="component" value="Unassembled WGS sequence"/>
</dbReference>
<feature type="transmembrane region" description="Helical" evidence="7">
    <location>
        <begin position="406"/>
        <end position="426"/>
    </location>
</feature>
<evidence type="ECO:0000256" key="7">
    <source>
        <dbReference type="SAM" id="Phobius"/>
    </source>
</evidence>
<accession>A0A0P9D7F4</accession>
<feature type="transmembrane region" description="Helical" evidence="7">
    <location>
        <begin position="44"/>
        <end position="65"/>
    </location>
</feature>
<organism evidence="9 10">
    <name type="scientific">Alicyclobacillus ferrooxydans</name>
    <dbReference type="NCBI Taxonomy" id="471514"/>
    <lineage>
        <taxon>Bacteria</taxon>
        <taxon>Bacillati</taxon>
        <taxon>Bacillota</taxon>
        <taxon>Bacilli</taxon>
        <taxon>Bacillales</taxon>
        <taxon>Alicyclobacillaceae</taxon>
        <taxon>Alicyclobacillus</taxon>
    </lineage>
</organism>
<dbReference type="PROSITE" id="PS50850">
    <property type="entry name" value="MFS"/>
    <property type="match status" value="1"/>
</dbReference>
<dbReference type="InterPro" id="IPR011701">
    <property type="entry name" value="MFS"/>
</dbReference>
<dbReference type="SUPFAM" id="SSF103473">
    <property type="entry name" value="MFS general substrate transporter"/>
    <property type="match status" value="1"/>
</dbReference>
<comment type="caution">
    <text evidence="9">The sequence shown here is derived from an EMBL/GenBank/DDBJ whole genome shotgun (WGS) entry which is preliminary data.</text>
</comment>
<sequence>MARTSRDKTVSHLQIARTLRSITQGIAVVDLTLYLKDLHWSGTAIGGVMSAAGLVGAALIVMIGVMSDRLGRKPFLIVYEVITAIAALLLVTTTNAAILTIIIVLTGFGRGQNGAAGPFTPAEQAWMASRVPRSERGSVFSTNTALGFFGMATGALLAGTPRLWHNALPGAAGFHPLFGLMFLISLACVGVIATAPSGTNGSSNKSKAVREHAVTASADAGVQANSDHPSATRNLETNAGPAMDESSIRRQENKNMAKLAGVNALNGLAIGFMGPMMSYWFAMKFGATSSEIGTTLALSFVLTGMSSLITGALTKRFGMVKSVVYLQLFGIFMILILPLAPSFWLASAIYVIRSAFSRGTQGARSALSSSLTRDKRRGFSVSMNALAMRLPSAIGPTLSGTMLDTGIFALPFFIAGGLQLCSTLLYGRLFRGFDAPAPDAVPRRS</sequence>
<keyword evidence="4 7" id="KW-1133">Transmembrane helix</keyword>
<name>A0A0P9D7F4_9BACL</name>
<dbReference type="RefSeq" id="WP_054967577.1">
    <property type="nucleotide sequence ID" value="NZ_LJCO01000011.1"/>
</dbReference>
<dbReference type="PATRIC" id="fig|471514.4.peg.2792"/>
<dbReference type="InterPro" id="IPR036259">
    <property type="entry name" value="MFS_trans_sf"/>
</dbReference>
<gene>
    <name evidence="9" type="ORF">AN477_02280</name>
</gene>